<evidence type="ECO:0000256" key="2">
    <source>
        <dbReference type="ARBA" id="ARBA00017846"/>
    </source>
</evidence>
<dbReference type="RefSeq" id="WP_015514034.1">
    <property type="nucleotide sequence ID" value="NZ_JAQDKA010000002.1"/>
</dbReference>
<dbReference type="NCBIfam" id="NF008165">
    <property type="entry name" value="PRK10917.1-3"/>
    <property type="match status" value="1"/>
</dbReference>
<dbReference type="InterPro" id="IPR045562">
    <property type="entry name" value="RecG_dom3_C"/>
</dbReference>
<dbReference type="CDD" id="cd04488">
    <property type="entry name" value="RecG_wedge_OBF"/>
    <property type="match status" value="1"/>
</dbReference>
<evidence type="ECO:0000256" key="7">
    <source>
        <dbReference type="ARBA" id="ARBA00022840"/>
    </source>
</evidence>
<dbReference type="EMBL" id="QVFD01000004">
    <property type="protein sequence ID" value="RGC48830.1"/>
    <property type="molecule type" value="Genomic_DNA"/>
</dbReference>
<dbReference type="PROSITE" id="PS51192">
    <property type="entry name" value="HELICASE_ATP_BIND_1"/>
    <property type="match status" value="1"/>
</dbReference>
<dbReference type="Pfam" id="PF00271">
    <property type="entry name" value="Helicase_C"/>
    <property type="match status" value="1"/>
</dbReference>
<reference evidence="20 21" key="1">
    <citation type="submission" date="2018-08" db="EMBL/GenBank/DDBJ databases">
        <title>A genome reference for cultivated species of the human gut microbiota.</title>
        <authorList>
            <person name="Zou Y."/>
            <person name="Xue W."/>
            <person name="Luo G."/>
        </authorList>
    </citation>
    <scope>NUCLEOTIDE SEQUENCE [LARGE SCALE GENOMIC DNA]</scope>
    <source>
        <strain evidence="18 20">AF45-17</strain>
        <strain evidence="19 21">AM28-39</strain>
    </source>
</reference>
<dbReference type="InterPro" id="IPR047112">
    <property type="entry name" value="RecG/Mfd"/>
</dbReference>
<comment type="caution">
    <text evidence="18">The sequence shown here is derived from an EMBL/GenBank/DDBJ whole genome shotgun (WGS) entry which is preliminary data.</text>
</comment>
<dbReference type="NCBIfam" id="NF008168">
    <property type="entry name" value="PRK10917.2-2"/>
    <property type="match status" value="1"/>
</dbReference>
<evidence type="ECO:0000256" key="6">
    <source>
        <dbReference type="ARBA" id="ARBA00022806"/>
    </source>
</evidence>
<dbReference type="Gene3D" id="2.40.50.140">
    <property type="entry name" value="Nucleic acid-binding proteins"/>
    <property type="match status" value="1"/>
</dbReference>
<keyword evidence="6 15" id="KW-0347">Helicase</keyword>
<evidence type="ECO:0000259" key="16">
    <source>
        <dbReference type="PROSITE" id="PS51192"/>
    </source>
</evidence>
<dbReference type="PANTHER" id="PTHR47964:SF1">
    <property type="entry name" value="ATP-DEPENDENT DNA HELICASE HOMOLOG RECG, CHLOROPLASTIC"/>
    <property type="match status" value="1"/>
</dbReference>
<evidence type="ECO:0000256" key="3">
    <source>
        <dbReference type="ARBA" id="ARBA00022741"/>
    </source>
</evidence>
<evidence type="ECO:0000259" key="17">
    <source>
        <dbReference type="PROSITE" id="PS51194"/>
    </source>
</evidence>
<dbReference type="OrthoDB" id="9804325at2"/>
<dbReference type="AlphaFoldDB" id="A0A3E2TPC5"/>
<evidence type="ECO:0000256" key="1">
    <source>
        <dbReference type="ARBA" id="ARBA00007504"/>
    </source>
</evidence>
<proteinExistence type="inferred from homology"/>
<dbReference type="GO" id="GO:0043138">
    <property type="term" value="F:3'-5' DNA helicase activity"/>
    <property type="evidence" value="ECO:0007669"/>
    <property type="project" value="UniProtKB-EC"/>
</dbReference>
<keyword evidence="4 15" id="KW-0227">DNA damage</keyword>
<evidence type="ECO:0000256" key="14">
    <source>
        <dbReference type="ARBA" id="ARBA00048988"/>
    </source>
</evidence>
<comment type="catalytic activity">
    <reaction evidence="14 15">
        <text>ATP + H2O = ADP + phosphate + H(+)</text>
        <dbReference type="Rhea" id="RHEA:13065"/>
        <dbReference type="ChEBI" id="CHEBI:15377"/>
        <dbReference type="ChEBI" id="CHEBI:15378"/>
        <dbReference type="ChEBI" id="CHEBI:30616"/>
        <dbReference type="ChEBI" id="CHEBI:43474"/>
        <dbReference type="ChEBI" id="CHEBI:456216"/>
        <dbReference type="EC" id="5.6.2.4"/>
    </reaction>
</comment>
<evidence type="ECO:0000256" key="15">
    <source>
        <dbReference type="RuleBase" id="RU363016"/>
    </source>
</evidence>
<dbReference type="Pfam" id="PF00270">
    <property type="entry name" value="DEAD"/>
    <property type="match status" value="1"/>
</dbReference>
<keyword evidence="11" id="KW-0413">Isomerase</keyword>
<dbReference type="InterPro" id="IPR012340">
    <property type="entry name" value="NA-bd_OB-fold"/>
</dbReference>
<dbReference type="GO" id="GO:0016787">
    <property type="term" value="F:hydrolase activity"/>
    <property type="evidence" value="ECO:0007669"/>
    <property type="project" value="UniProtKB-KW"/>
</dbReference>
<comment type="similarity">
    <text evidence="1 15">Belongs to the helicase family. RecG subfamily.</text>
</comment>
<evidence type="ECO:0000313" key="21">
    <source>
        <dbReference type="Proteomes" id="UP000261231"/>
    </source>
</evidence>
<dbReference type="Pfam" id="PF17191">
    <property type="entry name" value="RecG_wedge"/>
    <property type="match status" value="1"/>
</dbReference>
<dbReference type="GO" id="GO:0006281">
    <property type="term" value="P:DNA repair"/>
    <property type="evidence" value="ECO:0007669"/>
    <property type="project" value="UniProtKB-UniRule"/>
</dbReference>
<evidence type="ECO:0000256" key="11">
    <source>
        <dbReference type="ARBA" id="ARBA00023235"/>
    </source>
</evidence>
<keyword evidence="21" id="KW-1185">Reference proteome</keyword>
<dbReference type="InterPro" id="IPR004609">
    <property type="entry name" value="ATP-dep_DNA_helicase_RecG"/>
</dbReference>
<keyword evidence="9 15" id="KW-0233">DNA recombination</keyword>
<dbReference type="InterPro" id="IPR011545">
    <property type="entry name" value="DEAD/DEAH_box_helicase_dom"/>
</dbReference>
<accession>A0A3E2TPC5</accession>
<name>A0A3E2TPC5_9FIRM</name>
<dbReference type="InterPro" id="IPR027417">
    <property type="entry name" value="P-loop_NTPase"/>
</dbReference>
<evidence type="ECO:0000313" key="20">
    <source>
        <dbReference type="Proteomes" id="UP000260773"/>
    </source>
</evidence>
<evidence type="ECO:0000313" key="19">
    <source>
        <dbReference type="EMBL" id="RGC48830.1"/>
    </source>
</evidence>
<dbReference type="GO" id="GO:0005524">
    <property type="term" value="F:ATP binding"/>
    <property type="evidence" value="ECO:0007669"/>
    <property type="project" value="UniProtKB-KW"/>
</dbReference>
<feature type="domain" description="Helicase ATP-binding" evidence="16">
    <location>
        <begin position="273"/>
        <end position="436"/>
    </location>
</feature>
<feature type="domain" description="Helicase C-terminal" evidence="17">
    <location>
        <begin position="462"/>
        <end position="615"/>
    </location>
</feature>
<evidence type="ECO:0000256" key="10">
    <source>
        <dbReference type="ARBA" id="ARBA00023204"/>
    </source>
</evidence>
<dbReference type="CDD" id="cd17992">
    <property type="entry name" value="DEXHc_RecG"/>
    <property type="match status" value="1"/>
</dbReference>
<dbReference type="Proteomes" id="UP000260773">
    <property type="component" value="Unassembled WGS sequence"/>
</dbReference>
<dbReference type="Proteomes" id="UP000261231">
    <property type="component" value="Unassembled WGS sequence"/>
</dbReference>
<dbReference type="GO" id="GO:0006310">
    <property type="term" value="P:DNA recombination"/>
    <property type="evidence" value="ECO:0007669"/>
    <property type="project" value="UniProtKB-UniRule"/>
</dbReference>
<dbReference type="SUPFAM" id="SSF52540">
    <property type="entry name" value="P-loop containing nucleoside triphosphate hydrolases"/>
    <property type="match status" value="2"/>
</dbReference>
<evidence type="ECO:0000256" key="13">
    <source>
        <dbReference type="ARBA" id="ARBA00034808"/>
    </source>
</evidence>
<evidence type="ECO:0000256" key="5">
    <source>
        <dbReference type="ARBA" id="ARBA00022801"/>
    </source>
</evidence>
<dbReference type="EMBL" id="QVEP01000012">
    <property type="protein sequence ID" value="RGB80244.1"/>
    <property type="molecule type" value="Genomic_DNA"/>
</dbReference>
<comment type="catalytic activity">
    <reaction evidence="12 15">
        <text>Couples ATP hydrolysis with the unwinding of duplex DNA by translocating in the 3'-5' direction.</text>
        <dbReference type="EC" id="5.6.2.4"/>
    </reaction>
</comment>
<evidence type="ECO:0000256" key="8">
    <source>
        <dbReference type="ARBA" id="ARBA00023125"/>
    </source>
</evidence>
<dbReference type="Pfam" id="PF19833">
    <property type="entry name" value="RecG_dom3_C"/>
    <property type="match status" value="1"/>
</dbReference>
<keyword evidence="7 15" id="KW-0067">ATP-binding</keyword>
<keyword evidence="8" id="KW-0238">DNA-binding</keyword>
<dbReference type="PROSITE" id="PS51194">
    <property type="entry name" value="HELICASE_CTER"/>
    <property type="match status" value="1"/>
</dbReference>
<gene>
    <name evidence="18" type="primary">recG</name>
    <name evidence="18" type="ORF">DW070_06760</name>
    <name evidence="19" type="ORF">DW747_06050</name>
</gene>
<evidence type="ECO:0000313" key="18">
    <source>
        <dbReference type="EMBL" id="RGB80244.1"/>
    </source>
</evidence>
<dbReference type="InterPro" id="IPR001650">
    <property type="entry name" value="Helicase_C-like"/>
</dbReference>
<dbReference type="Gene3D" id="3.40.50.300">
    <property type="entry name" value="P-loop containing nucleotide triphosphate hydrolases"/>
    <property type="match status" value="2"/>
</dbReference>
<dbReference type="GO" id="GO:0003677">
    <property type="term" value="F:DNA binding"/>
    <property type="evidence" value="ECO:0007669"/>
    <property type="project" value="UniProtKB-KW"/>
</dbReference>
<keyword evidence="10 15" id="KW-0234">DNA repair</keyword>
<evidence type="ECO:0000256" key="4">
    <source>
        <dbReference type="ARBA" id="ARBA00022763"/>
    </source>
</evidence>
<keyword evidence="5 15" id="KW-0378">Hydrolase</keyword>
<organism evidence="18 20">
    <name type="scientific">Coprococcus catus</name>
    <dbReference type="NCBI Taxonomy" id="116085"/>
    <lineage>
        <taxon>Bacteria</taxon>
        <taxon>Bacillati</taxon>
        <taxon>Bacillota</taxon>
        <taxon>Clostridia</taxon>
        <taxon>Lachnospirales</taxon>
        <taxon>Lachnospiraceae</taxon>
        <taxon>Coprococcus</taxon>
    </lineage>
</organism>
<dbReference type="SMART" id="SM00490">
    <property type="entry name" value="HELICc"/>
    <property type="match status" value="1"/>
</dbReference>
<keyword evidence="3 15" id="KW-0547">Nucleotide-binding</keyword>
<dbReference type="InterPro" id="IPR014001">
    <property type="entry name" value="Helicase_ATP-bd"/>
</dbReference>
<dbReference type="SMART" id="SM00487">
    <property type="entry name" value="DEXDc"/>
    <property type="match status" value="1"/>
</dbReference>
<dbReference type="SUPFAM" id="SSF50249">
    <property type="entry name" value="Nucleic acid-binding proteins"/>
    <property type="match status" value="1"/>
</dbReference>
<dbReference type="NCBIfam" id="TIGR00643">
    <property type="entry name" value="recG"/>
    <property type="match status" value="1"/>
</dbReference>
<dbReference type="InterPro" id="IPR033454">
    <property type="entry name" value="RecG_wedge"/>
</dbReference>
<dbReference type="EC" id="5.6.2.4" evidence="13 15"/>
<dbReference type="PANTHER" id="PTHR47964">
    <property type="entry name" value="ATP-DEPENDENT DNA HELICASE HOMOLOG RECG, CHLOROPLASTIC"/>
    <property type="match status" value="1"/>
</dbReference>
<sequence>MNPGDRISTIKGIGAKTESHLARIGIYTVGDMAEHYPREYHAYDTPVSIENTEYDNRRQSGYRVIFSETPKLLKRGRTPIVSVMLHAGNASVQVVWYHSPYVRQQLKPGCTVILYGKITSKGSRRMLDHPDIYTEDQYALLQKSLQPVYGLTEGLTQNFFMKTMHSILDSGLLLPDPLPADIRRQYQLSEYNYALRQIHFPENEEACRMARKRLVFDEFLVFALSVKQLKKENHQIENHYQIQESAAVSQLIASLPYHLTKAQLRVWHEIEEDMKSPVVMNRLVQGDVGSGKTMIAALAMFAAAKAGFQSCMMAPTEVLARQHYENLQALYAPFGIETVLLTGSMTAAAKRKTYSRIENHEADVIIGTQALFQEKAVYDKLALIVTDEQHRFGVRQREQLAMKSNGGEPHVLVMSATPIPRTLAIILYSDLDISVVDEKPANRLPIKNCVVGTSYRPTAYRFLEQQIRQGHQVYVVCPMVEESENIEAENVQEYTEKLKKVLPADIKVEYLHGQMKPEQKNGIMERFSEGEIQVLVSTTVIEVGVDVPNATVMMIENAERFGLAQLHQLRGRVGRGDAQSYCIFIYGQENKKVKDRLNIMLGTNDGFKIASEDLKLRGPGDMFGIRQSGSMIFKIGDVFADSACLVEAGKAADHILSEDPELKSEKYVFLGSRITAKLSENREQVIL</sequence>
<evidence type="ECO:0000256" key="9">
    <source>
        <dbReference type="ARBA" id="ARBA00023172"/>
    </source>
</evidence>
<evidence type="ECO:0000256" key="12">
    <source>
        <dbReference type="ARBA" id="ARBA00034617"/>
    </source>
</evidence>
<protein>
    <recommendedName>
        <fullName evidence="2 15">ATP-dependent DNA helicase RecG</fullName>
        <ecNumber evidence="13 15">5.6.2.4</ecNumber>
    </recommendedName>
</protein>
<comment type="function">
    <text evidence="15">Plays a critical role in recombination and DNA repair. Helps process Holliday junction intermediates to mature products by catalyzing branch migration. Has replication fork regression activity, unwinds stalled or blocked replication forks to make a HJ that can be resolved. Has a DNA unwinding activity characteristic of a DNA helicase with 3'-5' polarity.</text>
</comment>